<dbReference type="GO" id="GO:0018996">
    <property type="term" value="P:molting cycle, collagen and cuticulin-based cuticle"/>
    <property type="evidence" value="ECO:0007669"/>
    <property type="project" value="TreeGrafter"/>
</dbReference>
<feature type="transmembrane region" description="Helical" evidence="7">
    <location>
        <begin position="469"/>
        <end position="491"/>
    </location>
</feature>
<dbReference type="PROSITE" id="PS50156">
    <property type="entry name" value="SSD"/>
    <property type="match status" value="1"/>
</dbReference>
<dbReference type="Gene3D" id="1.20.1640.10">
    <property type="entry name" value="Multidrug efflux transporter AcrB transmembrane domain"/>
    <property type="match status" value="2"/>
</dbReference>
<dbReference type="PANTHER" id="PTHR10796">
    <property type="entry name" value="PATCHED-RELATED"/>
    <property type="match status" value="1"/>
</dbReference>
<feature type="transmembrane region" description="Helical" evidence="7">
    <location>
        <begin position="742"/>
        <end position="763"/>
    </location>
</feature>
<evidence type="ECO:0000256" key="1">
    <source>
        <dbReference type="ARBA" id="ARBA00004141"/>
    </source>
</evidence>
<evidence type="ECO:0000256" key="7">
    <source>
        <dbReference type="SAM" id="Phobius"/>
    </source>
</evidence>
<feature type="transmembrane region" description="Helical" evidence="7">
    <location>
        <begin position="684"/>
        <end position="704"/>
    </location>
</feature>
<keyword evidence="10" id="KW-1185">Reference proteome</keyword>
<name>A0A8S1EW60_9PELO</name>
<dbReference type="InterPro" id="IPR051697">
    <property type="entry name" value="Patched_domain-protein"/>
</dbReference>
<evidence type="ECO:0000256" key="4">
    <source>
        <dbReference type="ARBA" id="ARBA00022989"/>
    </source>
</evidence>
<feature type="domain" description="SSD" evidence="8">
    <location>
        <begin position="267"/>
        <end position="431"/>
    </location>
</feature>
<dbReference type="EMBL" id="CADEPM010000004">
    <property type="protein sequence ID" value="CAB3405553.1"/>
    <property type="molecule type" value="Genomic_DNA"/>
</dbReference>
<comment type="caution">
    <text evidence="9">The sequence shown here is derived from an EMBL/GenBank/DDBJ whole genome shotgun (WGS) entry which is preliminary data.</text>
</comment>
<dbReference type="PANTHER" id="PTHR10796:SF85">
    <property type="entry name" value="SSD DOMAIN-CONTAINING PROTEIN"/>
    <property type="match status" value="1"/>
</dbReference>
<dbReference type="InterPro" id="IPR003392">
    <property type="entry name" value="PTHD_SSD"/>
</dbReference>
<reference evidence="9 10" key="1">
    <citation type="submission" date="2020-04" db="EMBL/GenBank/DDBJ databases">
        <authorList>
            <person name="Laetsch R D."/>
            <person name="Stevens L."/>
            <person name="Kumar S."/>
            <person name="Blaxter L. M."/>
        </authorList>
    </citation>
    <scope>NUCLEOTIDE SEQUENCE [LARGE SCALE GENOMIC DNA]</scope>
</reference>
<feature type="transmembrane region" description="Helical" evidence="7">
    <location>
        <begin position="411"/>
        <end position="433"/>
    </location>
</feature>
<dbReference type="FunFam" id="1.20.1640.10:FF:000036">
    <property type="entry name" value="PaTched Related family"/>
    <property type="match status" value="1"/>
</dbReference>
<feature type="transmembrane region" description="Helical" evidence="7">
    <location>
        <begin position="27"/>
        <end position="48"/>
    </location>
</feature>
<feature type="transmembrane region" description="Helical" evidence="7">
    <location>
        <begin position="842"/>
        <end position="875"/>
    </location>
</feature>
<keyword evidence="4 7" id="KW-1133">Transmembrane helix</keyword>
<dbReference type="Proteomes" id="UP000494206">
    <property type="component" value="Unassembled WGS sequence"/>
</dbReference>
<feature type="transmembrane region" description="Helical" evidence="7">
    <location>
        <begin position="263"/>
        <end position="287"/>
    </location>
</feature>
<feature type="transmembrane region" description="Helical" evidence="7">
    <location>
        <begin position="293"/>
        <end position="310"/>
    </location>
</feature>
<dbReference type="GO" id="GO:0030659">
    <property type="term" value="C:cytoplasmic vesicle membrane"/>
    <property type="evidence" value="ECO:0007669"/>
    <property type="project" value="TreeGrafter"/>
</dbReference>
<dbReference type="OrthoDB" id="6510177at2759"/>
<organism evidence="9 10">
    <name type="scientific">Caenorhabditis bovis</name>
    <dbReference type="NCBI Taxonomy" id="2654633"/>
    <lineage>
        <taxon>Eukaryota</taxon>
        <taxon>Metazoa</taxon>
        <taxon>Ecdysozoa</taxon>
        <taxon>Nematoda</taxon>
        <taxon>Chromadorea</taxon>
        <taxon>Rhabditida</taxon>
        <taxon>Rhabditina</taxon>
        <taxon>Rhabditomorpha</taxon>
        <taxon>Rhabditoidea</taxon>
        <taxon>Rhabditidae</taxon>
        <taxon>Peloderinae</taxon>
        <taxon>Caenorhabditis</taxon>
    </lineage>
</organism>
<protein>
    <recommendedName>
        <fullName evidence="8">SSD domain-containing protein</fullName>
    </recommendedName>
</protein>
<comment type="subcellular location">
    <subcellularLocation>
        <location evidence="1">Membrane</location>
        <topology evidence="1">Multi-pass membrane protein</topology>
    </subcellularLocation>
</comment>
<proteinExistence type="inferred from homology"/>
<gene>
    <name evidence="9" type="ORF">CBOVIS_LOCUS7737</name>
</gene>
<evidence type="ECO:0000259" key="8">
    <source>
        <dbReference type="PROSITE" id="PS50156"/>
    </source>
</evidence>
<evidence type="ECO:0000256" key="2">
    <source>
        <dbReference type="ARBA" id="ARBA00005585"/>
    </source>
</evidence>
<dbReference type="GO" id="GO:0005886">
    <property type="term" value="C:plasma membrane"/>
    <property type="evidence" value="ECO:0007669"/>
    <property type="project" value="TreeGrafter"/>
</dbReference>
<dbReference type="AlphaFoldDB" id="A0A8S1EW60"/>
<keyword evidence="6" id="KW-0325">Glycoprotein</keyword>
<keyword evidence="3 7" id="KW-0812">Transmembrane</keyword>
<dbReference type="SUPFAM" id="SSF82866">
    <property type="entry name" value="Multidrug efflux transporter AcrB transmembrane domain"/>
    <property type="match status" value="2"/>
</dbReference>
<accession>A0A8S1EW60</accession>
<evidence type="ECO:0000256" key="3">
    <source>
        <dbReference type="ARBA" id="ARBA00022692"/>
    </source>
</evidence>
<evidence type="ECO:0000313" key="10">
    <source>
        <dbReference type="Proteomes" id="UP000494206"/>
    </source>
</evidence>
<feature type="transmembrane region" description="Helical" evidence="7">
    <location>
        <begin position="380"/>
        <end position="399"/>
    </location>
</feature>
<evidence type="ECO:0000256" key="6">
    <source>
        <dbReference type="ARBA" id="ARBA00023180"/>
    </source>
</evidence>
<dbReference type="InterPro" id="IPR000731">
    <property type="entry name" value="SSD"/>
</dbReference>
<evidence type="ECO:0000256" key="5">
    <source>
        <dbReference type="ARBA" id="ARBA00023136"/>
    </source>
</evidence>
<dbReference type="Pfam" id="PF02460">
    <property type="entry name" value="Patched"/>
    <property type="match status" value="1"/>
</dbReference>
<sequence length="881" mass="98734">MGTKETSFVTRMWHTLSYKIGTTVAKWPILTIVLSLVVSTICGIKLGLTKKVSAIDGYAADDSMSRYEFSTFQQFLDSDGPGITLACMIRAADNGSLLREDHLKEVVKVVDLISKNFTMKTNGVEKSFNEFCRGFCQANEPVRQFYNGLQILDKNNTDKISRRIDLSYPTSNFFGRKFSLIPNFFGIKLSSDGKHLESSRLIVLYFRAERYPDWTTQGVKKWELNVRDHFVQNFKNDKIIVEVMSQTVVESEIVRAGLSLQPFIAVGFVIMSIFTTTTTLLSGVYIYGQRATFNKISLSIIACITPFMACGTAMGTLFFCGVIFSPIMCITPFLVLAISVDDSFLMIHAWNRIESWRNKPMTKELRIHMMGEVLVETGPAITISALTNILAFTIGAITSPPEIRIFCYGNAAAIFMDMFYQATFYIACMTLLADEKTAELGKKTKQLQQKMSAMAQKFLRGYVDFISNIFVSSTIVAIWIIFIGFAVLGLSQLHVELRPSKFFLKDSPMLRMDQVKNAEVVPFYTPVTVVVNNPGDLSNASVVEKLEELKSSFERMPNAIGPESTKFFLDDFISFRESFAEEFDMVDDNNSTEPMSDIEAFLEWPEFSFWRGFLRFDNQSHPQNVSKFMFTTGFHGQELKEWNQRGDLLKSWRKTVDKFKDEFNATVFSEDAFFLDMIDSIPTITWQTTLATFVFVSLVCFIFISDVLTVVIVSIAILITSVGVFGYLALCGVSLDPVIMSIAIMCIGFSVDIPAHVTFHYYAAKAKKQNHVSSNQITAADLVELPQKCSEVELTGPEPSSYRNCLSFALSSVGFPVIQAGVSTNFCALPLGLMDLYMAKMFAASLTLCVTFSLLHGLVVIPALLCVQTTIVGAIKKLLKR</sequence>
<comment type="similarity">
    <text evidence="2">Belongs to the patched family.</text>
</comment>
<feature type="transmembrane region" description="Helical" evidence="7">
    <location>
        <begin position="710"/>
        <end position="730"/>
    </location>
</feature>
<keyword evidence="5 7" id="KW-0472">Membrane</keyword>
<dbReference type="GO" id="GO:0006897">
    <property type="term" value="P:endocytosis"/>
    <property type="evidence" value="ECO:0007669"/>
    <property type="project" value="TreeGrafter"/>
</dbReference>
<evidence type="ECO:0000313" key="9">
    <source>
        <dbReference type="EMBL" id="CAB3405553.1"/>
    </source>
</evidence>